<feature type="compositionally biased region" description="Low complexity" evidence="1">
    <location>
        <begin position="23"/>
        <end position="37"/>
    </location>
</feature>
<evidence type="ECO:0000313" key="2">
    <source>
        <dbReference type="EMBL" id="KAF7512256.1"/>
    </source>
</evidence>
<name>A0A8H7ASJ6_9EURO</name>
<sequence>MHSSDDALSVGNSSDTKPHKIITRQTSQHTLTSTSSTKNALGTSRSMGSSVSELPTFQSEHPASVTESQTSAQSMQTSVVTPSANRTAMITATRTSQTLDIKTSEKIPEPVATELDKWFRKDKNGIHPGAMTRVYVQNNNPIWVPSSGRRPVFEDSTGEKLQAQLYSLKKAGWIRGGNYMVLVVWNDAQSPVIIKGICRGPGSKSKKQPPPGRSTCRIWKGRAPGTTPAGFLKDSFVFLVRHDELRARVENSLEEAPHFGRTEVPSHDTHTDATDQASREPPLIQNIMHKDDSLPPTIKTSPRESIDLTNLLEHESSTAQSKRQKLNPSDEFNDTVISKSQMTALTAIPKTTLFGSNQLRPKAATAEATPFMRSNDDGSRAREPHQAPSYTSVHKSSTLNEYVMTHVEVQFVSPNGSVARTKPLKACDSLTRLLSHGKLAFGRLSTSGMILIICVPGLENPFTIVDGDTGEFNDFLQLLSDVARRYLDPEKRETLRIEVSEMSNEP</sequence>
<evidence type="ECO:0000313" key="3">
    <source>
        <dbReference type="Proteomes" id="UP000606974"/>
    </source>
</evidence>
<dbReference type="Proteomes" id="UP000606974">
    <property type="component" value="Unassembled WGS sequence"/>
</dbReference>
<keyword evidence="3" id="KW-1185">Reference proteome</keyword>
<feature type="compositionally biased region" description="Polar residues" evidence="1">
    <location>
        <begin position="38"/>
        <end position="83"/>
    </location>
</feature>
<evidence type="ECO:0000256" key="1">
    <source>
        <dbReference type="SAM" id="MobiDB-lite"/>
    </source>
</evidence>
<feature type="region of interest" description="Disordered" evidence="1">
    <location>
        <begin position="1"/>
        <end position="83"/>
    </location>
</feature>
<dbReference type="OrthoDB" id="10409568at2759"/>
<feature type="compositionally biased region" description="Basic and acidic residues" evidence="1">
    <location>
        <begin position="374"/>
        <end position="385"/>
    </location>
</feature>
<gene>
    <name evidence="2" type="ORF">GJ744_001824</name>
</gene>
<feature type="region of interest" description="Disordered" evidence="1">
    <location>
        <begin position="199"/>
        <end position="221"/>
    </location>
</feature>
<dbReference type="EMBL" id="JAACFV010000013">
    <property type="protein sequence ID" value="KAF7512256.1"/>
    <property type="molecule type" value="Genomic_DNA"/>
</dbReference>
<feature type="region of interest" description="Disordered" evidence="1">
    <location>
        <begin position="356"/>
        <end position="394"/>
    </location>
</feature>
<organism evidence="2 3">
    <name type="scientific">Endocarpon pusillum</name>
    <dbReference type="NCBI Taxonomy" id="364733"/>
    <lineage>
        <taxon>Eukaryota</taxon>
        <taxon>Fungi</taxon>
        <taxon>Dikarya</taxon>
        <taxon>Ascomycota</taxon>
        <taxon>Pezizomycotina</taxon>
        <taxon>Eurotiomycetes</taxon>
        <taxon>Chaetothyriomycetidae</taxon>
        <taxon>Verrucariales</taxon>
        <taxon>Verrucariaceae</taxon>
        <taxon>Endocarpon</taxon>
    </lineage>
</organism>
<feature type="region of interest" description="Disordered" evidence="1">
    <location>
        <begin position="252"/>
        <end position="302"/>
    </location>
</feature>
<proteinExistence type="predicted"/>
<protein>
    <submittedName>
        <fullName evidence="2">Uncharacterized protein</fullName>
    </submittedName>
</protein>
<dbReference type="AlphaFoldDB" id="A0A8H7ASJ6"/>
<feature type="compositionally biased region" description="Basic and acidic residues" evidence="1">
    <location>
        <begin position="252"/>
        <end position="273"/>
    </location>
</feature>
<reference evidence="2" key="1">
    <citation type="submission" date="2020-02" db="EMBL/GenBank/DDBJ databases">
        <authorList>
            <person name="Palmer J.M."/>
        </authorList>
    </citation>
    <scope>NUCLEOTIDE SEQUENCE</scope>
    <source>
        <strain evidence="2">EPUS1.4</strain>
        <tissue evidence="2">Thallus</tissue>
    </source>
</reference>
<comment type="caution">
    <text evidence="2">The sequence shown here is derived from an EMBL/GenBank/DDBJ whole genome shotgun (WGS) entry which is preliminary data.</text>
</comment>
<accession>A0A8H7ASJ6</accession>